<dbReference type="PANTHER" id="PTHR13016:SF0">
    <property type="entry name" value="AMME SYNDROME CANDIDATE GENE 1 PROTEIN"/>
    <property type="match status" value="1"/>
</dbReference>
<evidence type="ECO:0000313" key="3">
    <source>
        <dbReference type="Proteomes" id="UP000006431"/>
    </source>
</evidence>
<sequence length="190" mass="21682">MIDSILLRIAKSAILSRFDDKYKFDEDSLTNKYPFLAKDGAAFVTLKYDSNLRGCIGSIIAHTRLLDDVMHNAISAGFGDPRFKPLSPEELSHLNLEVSVLSEPEVLEYENYKDLVKKIRPNIDGLILKHGRYQGTFLPQVWEQLPSAELFLEHLSMKAGANPSIYQEHPTIYRYGVEHIEEKFDKVQAL</sequence>
<reference evidence="2 3" key="1">
    <citation type="journal article" date="2012" name="Proc. Natl. Acad. Sci. U.S.A.">
        <title>Genome and physiology of a model Epsilonproteobacterium responsible for sulfide detoxification in marine oxygen depletion zones.</title>
        <authorList>
            <person name="Grote J."/>
            <person name="Schott T."/>
            <person name="Bruckner C.G."/>
            <person name="Glockner F.O."/>
            <person name="Jost G."/>
            <person name="Teeling H."/>
            <person name="Labrenz M."/>
            <person name="Jurgens K."/>
        </authorList>
    </citation>
    <scope>NUCLEOTIDE SEQUENCE [LARGE SCALE GENOMIC DNA]</scope>
    <source>
        <strain evidence="2 3">GD1</strain>
    </source>
</reference>
<dbReference type="NCBIfam" id="TIGR00296">
    <property type="entry name" value="TIGR00296 family protein"/>
    <property type="match status" value="1"/>
</dbReference>
<evidence type="ECO:0000259" key="1">
    <source>
        <dbReference type="PROSITE" id="PS51112"/>
    </source>
</evidence>
<organism evidence="2 3">
    <name type="scientific">Sulfurimonas gotlandica (strain DSM 19862 / JCM 16533 / GD1)</name>
    <dbReference type="NCBI Taxonomy" id="929558"/>
    <lineage>
        <taxon>Bacteria</taxon>
        <taxon>Pseudomonadati</taxon>
        <taxon>Campylobacterota</taxon>
        <taxon>Epsilonproteobacteria</taxon>
        <taxon>Campylobacterales</taxon>
        <taxon>Sulfurimonadaceae</taxon>
        <taxon>Sulfurimonas</taxon>
    </lineage>
</organism>
<dbReference type="InterPro" id="IPR023473">
    <property type="entry name" value="AMMECR1"/>
</dbReference>
<dbReference type="HOGENOM" id="CLU_095686_1_1_7"/>
<dbReference type="InterPro" id="IPR036071">
    <property type="entry name" value="AMMECR1_dom_sf"/>
</dbReference>
<dbReference type="EMBL" id="AFRZ01000001">
    <property type="protein sequence ID" value="EHP30179.1"/>
    <property type="molecule type" value="Genomic_DNA"/>
</dbReference>
<dbReference type="eggNOG" id="COG2078">
    <property type="taxonomic scope" value="Bacteria"/>
</dbReference>
<protein>
    <submittedName>
        <fullName evidence="2">Protein containing AMMECR1 domain</fullName>
    </submittedName>
</protein>
<accession>B6BI27</accession>
<accession>H1FUM7</accession>
<dbReference type="Gene3D" id="3.30.1490.150">
    <property type="entry name" value="Hypothetical protein ph0010, domain 2"/>
    <property type="match status" value="1"/>
</dbReference>
<dbReference type="NCBIfam" id="TIGR04335">
    <property type="entry name" value="AmmeMemoSam_A"/>
    <property type="match status" value="1"/>
</dbReference>
<dbReference type="SUPFAM" id="SSF143447">
    <property type="entry name" value="AMMECR1-like"/>
    <property type="match status" value="1"/>
</dbReference>
<dbReference type="InterPro" id="IPR027485">
    <property type="entry name" value="AMMECR1_N"/>
</dbReference>
<dbReference type="Pfam" id="PF01871">
    <property type="entry name" value="AMMECR1"/>
    <property type="match status" value="1"/>
</dbReference>
<gene>
    <name evidence="2" type="ORF">SMGD1_1655</name>
</gene>
<name>B6BI27_SULGG</name>
<dbReference type="Gene3D" id="3.30.700.20">
    <property type="entry name" value="Hypothetical protein ph0010, domain 1"/>
    <property type="match status" value="1"/>
</dbReference>
<dbReference type="InterPro" id="IPR027623">
    <property type="entry name" value="AmmeMemoSam_A"/>
</dbReference>
<dbReference type="STRING" id="929558.SMGD1_1655"/>
<dbReference type="PANTHER" id="PTHR13016">
    <property type="entry name" value="AMMECR1 HOMOLOG"/>
    <property type="match status" value="1"/>
</dbReference>
<dbReference type="Proteomes" id="UP000006431">
    <property type="component" value="Unassembled WGS sequence"/>
</dbReference>
<dbReference type="RefSeq" id="WP_008336016.1">
    <property type="nucleotide sequence ID" value="NZ_AFRZ01000001.1"/>
</dbReference>
<proteinExistence type="predicted"/>
<dbReference type="OrthoDB" id="9782820at2"/>
<comment type="caution">
    <text evidence="2">The sequence shown here is derived from an EMBL/GenBank/DDBJ whole genome shotgun (WGS) entry which is preliminary data.</text>
</comment>
<dbReference type="InterPro" id="IPR002733">
    <property type="entry name" value="AMMECR1_domain"/>
</dbReference>
<keyword evidence="3" id="KW-1185">Reference proteome</keyword>
<evidence type="ECO:0000313" key="2">
    <source>
        <dbReference type="EMBL" id="EHP30179.1"/>
    </source>
</evidence>
<dbReference type="PROSITE" id="PS51112">
    <property type="entry name" value="AMMECR1"/>
    <property type="match status" value="1"/>
</dbReference>
<feature type="domain" description="AMMECR1" evidence="1">
    <location>
        <begin position="1"/>
        <end position="190"/>
    </location>
</feature>
<dbReference type="PATRIC" id="fig|929558.5.peg.1646"/>
<dbReference type="AlphaFoldDB" id="B6BI27"/>